<feature type="transmembrane region" description="Helical" evidence="2">
    <location>
        <begin position="134"/>
        <end position="159"/>
    </location>
</feature>
<dbReference type="VEuPathDB" id="FungiDB:SPSK_09659"/>
<sequence length="298" mass="32731">MYLFTCCSCFLRLTRKEICAKDQHQQRRFTRSSARTGPPQGTLPLSQGTARHSSPVSPFEPLGHAPPLFVVPIARSPIHSHCDFSTFVRKTIATTSCPRRHDDLEADKRNSQSSSLYHNSLPNKRNSQVSARSAPLLLPVLQLAVHFARILFFGCGYSWTGDKRDATGPGLDAIVSAFLAFAVAFLAWTRRREEDGTRRSSAVSGYHRTTAARSGVPWAVTGGEGGGVRQRPRRNKSADLLSPYVQSTADWSSTISVPTLPDEFKRETVHTSANMATEANATETAQLTREKLEGESGT</sequence>
<feature type="compositionally biased region" description="Basic and acidic residues" evidence="1">
    <location>
        <begin position="288"/>
        <end position="298"/>
    </location>
</feature>
<feature type="region of interest" description="Disordered" evidence="1">
    <location>
        <begin position="214"/>
        <end position="235"/>
    </location>
</feature>
<reference evidence="3 4" key="2">
    <citation type="journal article" date="2015" name="Eukaryot. Cell">
        <title>Asexual propagation of a virulent clone complex in a human and feline outbreak of sporotrichosis.</title>
        <authorList>
            <person name="Teixeira Mde M."/>
            <person name="Rodrigues A.M."/>
            <person name="Tsui C.K."/>
            <person name="de Almeida L.G."/>
            <person name="Van Diepeningen A.D."/>
            <person name="van den Ende B.G."/>
            <person name="Fernandes G.F."/>
            <person name="Kano R."/>
            <person name="Hamelin R.C."/>
            <person name="Lopes-Bezerra L.M."/>
            <person name="Vasconcelos A.T."/>
            <person name="de Hoog S."/>
            <person name="de Camargo Z.P."/>
            <person name="Felipe M.S."/>
        </authorList>
    </citation>
    <scope>NUCLEOTIDE SEQUENCE [LARGE SCALE GENOMIC DNA]</scope>
    <source>
        <strain evidence="3 4">1099-18</strain>
    </source>
</reference>
<gene>
    <name evidence="3" type="ORF">SPSK_09659</name>
</gene>
<feature type="region of interest" description="Disordered" evidence="1">
    <location>
        <begin position="272"/>
        <end position="298"/>
    </location>
</feature>
<dbReference type="GeneID" id="27671508"/>
<evidence type="ECO:0000313" key="4">
    <source>
        <dbReference type="Proteomes" id="UP000033710"/>
    </source>
</evidence>
<feature type="compositionally biased region" description="Polar residues" evidence="1">
    <location>
        <begin position="43"/>
        <end position="56"/>
    </location>
</feature>
<evidence type="ECO:0000256" key="2">
    <source>
        <dbReference type="SAM" id="Phobius"/>
    </source>
</evidence>
<feature type="compositionally biased region" description="Low complexity" evidence="1">
    <location>
        <begin position="272"/>
        <end position="287"/>
    </location>
</feature>
<feature type="region of interest" description="Disordered" evidence="1">
    <location>
        <begin position="103"/>
        <end position="126"/>
    </location>
</feature>
<dbReference type="AlphaFoldDB" id="A0A0F2MAQ3"/>
<organism evidence="3 4">
    <name type="scientific">Sporothrix schenckii 1099-18</name>
    <dbReference type="NCBI Taxonomy" id="1397361"/>
    <lineage>
        <taxon>Eukaryota</taxon>
        <taxon>Fungi</taxon>
        <taxon>Dikarya</taxon>
        <taxon>Ascomycota</taxon>
        <taxon>Pezizomycotina</taxon>
        <taxon>Sordariomycetes</taxon>
        <taxon>Sordariomycetidae</taxon>
        <taxon>Ophiostomatales</taxon>
        <taxon>Ophiostomataceae</taxon>
        <taxon>Sporothrix</taxon>
    </lineage>
</organism>
<reference evidence="3 4" key="1">
    <citation type="journal article" date="2014" name="BMC Genomics">
        <title>Comparative genomics of the major fungal agents of human and animal Sporotrichosis: Sporothrix schenckii and Sporothrix brasiliensis.</title>
        <authorList>
            <person name="Teixeira M.M."/>
            <person name="de Almeida L.G."/>
            <person name="Kubitschek-Barreira P."/>
            <person name="Alves F.L."/>
            <person name="Kioshima E.S."/>
            <person name="Abadio A.K."/>
            <person name="Fernandes L."/>
            <person name="Derengowski L.S."/>
            <person name="Ferreira K.S."/>
            <person name="Souza R.C."/>
            <person name="Ruiz J.C."/>
            <person name="de Andrade N.C."/>
            <person name="Paes H.C."/>
            <person name="Nicola A.M."/>
            <person name="Albuquerque P."/>
            <person name="Gerber A.L."/>
            <person name="Martins V.P."/>
            <person name="Peconick L.D."/>
            <person name="Neto A.V."/>
            <person name="Chaucanez C.B."/>
            <person name="Silva P.A."/>
            <person name="Cunha O.L."/>
            <person name="de Oliveira F.F."/>
            <person name="dos Santos T.C."/>
            <person name="Barros A.L."/>
            <person name="Soares M.A."/>
            <person name="de Oliveira L.M."/>
            <person name="Marini M.M."/>
            <person name="Villalobos-Duno H."/>
            <person name="Cunha M.M."/>
            <person name="de Hoog S."/>
            <person name="da Silveira J.F."/>
            <person name="Henrissat B."/>
            <person name="Nino-Vega G.A."/>
            <person name="Cisalpino P.S."/>
            <person name="Mora-Montes H.M."/>
            <person name="Almeida S.R."/>
            <person name="Stajich J.E."/>
            <person name="Lopes-Bezerra L.M."/>
            <person name="Vasconcelos A.T."/>
            <person name="Felipe M.S."/>
        </authorList>
    </citation>
    <scope>NUCLEOTIDE SEQUENCE [LARGE SCALE GENOMIC DNA]</scope>
    <source>
        <strain evidence="3 4">1099-18</strain>
    </source>
</reference>
<name>A0A0F2MAQ3_SPOSC</name>
<keyword evidence="2" id="KW-1133">Transmembrane helix</keyword>
<comment type="caution">
    <text evidence="3">The sequence shown here is derived from an EMBL/GenBank/DDBJ whole genome shotgun (WGS) entry which is preliminary data.</text>
</comment>
<dbReference type="KEGG" id="ssck:SPSK_09659"/>
<keyword evidence="2" id="KW-0472">Membrane</keyword>
<dbReference type="EMBL" id="AXCR01000007">
    <property type="protein sequence ID" value="KJR85905.1"/>
    <property type="molecule type" value="Genomic_DNA"/>
</dbReference>
<dbReference type="RefSeq" id="XP_016588581.1">
    <property type="nucleotide sequence ID" value="XM_016736231.1"/>
</dbReference>
<keyword evidence="2" id="KW-0812">Transmembrane</keyword>
<feature type="transmembrane region" description="Helical" evidence="2">
    <location>
        <begin position="171"/>
        <end position="189"/>
    </location>
</feature>
<accession>A0A0F2MAQ3</accession>
<feature type="region of interest" description="Disordered" evidence="1">
    <location>
        <begin position="24"/>
        <end position="57"/>
    </location>
</feature>
<protein>
    <submittedName>
        <fullName evidence="3">Uncharacterized protein</fullName>
    </submittedName>
</protein>
<proteinExistence type="predicted"/>
<evidence type="ECO:0000313" key="3">
    <source>
        <dbReference type="EMBL" id="KJR85905.1"/>
    </source>
</evidence>
<evidence type="ECO:0000256" key="1">
    <source>
        <dbReference type="SAM" id="MobiDB-lite"/>
    </source>
</evidence>
<dbReference type="Proteomes" id="UP000033710">
    <property type="component" value="Unassembled WGS sequence"/>
</dbReference>
<feature type="compositionally biased region" description="Polar residues" evidence="1">
    <location>
        <begin position="111"/>
        <end position="126"/>
    </location>
</feature>